<feature type="domain" description="Inositolphosphotransferase Aur1/Ipt1" evidence="7">
    <location>
        <begin position="70"/>
        <end position="249"/>
    </location>
</feature>
<reference evidence="8 9" key="1">
    <citation type="journal article" date="2016" name="Front. Microbiol.">
        <title>Comparative Genomics Analysis of Streptomyces Species Reveals Their Adaptation to the Marine Environment and Their Diversity at the Genomic Level.</title>
        <authorList>
            <person name="Tian X."/>
            <person name="Zhang Z."/>
            <person name="Yang T."/>
            <person name="Chen M."/>
            <person name="Li J."/>
            <person name="Chen F."/>
            <person name="Yang J."/>
            <person name="Li W."/>
            <person name="Zhang B."/>
            <person name="Zhang Z."/>
            <person name="Wu J."/>
            <person name="Zhang C."/>
            <person name="Long L."/>
            <person name="Xiao J."/>
        </authorList>
    </citation>
    <scope>NUCLEOTIDE SEQUENCE [LARGE SCALE GENOMIC DNA]</scope>
    <source>
        <strain evidence="8 9">SCSIO M10379</strain>
    </source>
</reference>
<evidence type="ECO:0000256" key="3">
    <source>
        <dbReference type="ARBA" id="ARBA00022989"/>
    </source>
</evidence>
<feature type="compositionally biased region" description="Basic and acidic residues" evidence="5">
    <location>
        <begin position="294"/>
        <end position="306"/>
    </location>
</feature>
<dbReference type="GO" id="GO:0016020">
    <property type="term" value="C:membrane"/>
    <property type="evidence" value="ECO:0007669"/>
    <property type="project" value="UniProtKB-SubCell"/>
</dbReference>
<dbReference type="PANTHER" id="PTHR31310">
    <property type="match status" value="1"/>
</dbReference>
<accession>A0A1E7K5H6</accession>
<evidence type="ECO:0000313" key="9">
    <source>
        <dbReference type="Proteomes" id="UP000175829"/>
    </source>
</evidence>
<dbReference type="InterPro" id="IPR052185">
    <property type="entry name" value="IPC_Synthase-Related"/>
</dbReference>
<dbReference type="Pfam" id="PF14378">
    <property type="entry name" value="PAP2_3"/>
    <property type="match status" value="1"/>
</dbReference>
<evidence type="ECO:0000256" key="2">
    <source>
        <dbReference type="ARBA" id="ARBA00022692"/>
    </source>
</evidence>
<feature type="transmembrane region" description="Helical" evidence="6">
    <location>
        <begin position="6"/>
        <end position="24"/>
    </location>
</feature>
<evidence type="ECO:0000256" key="6">
    <source>
        <dbReference type="SAM" id="Phobius"/>
    </source>
</evidence>
<comment type="caution">
    <text evidence="8">The sequence shown here is derived from an EMBL/GenBank/DDBJ whole genome shotgun (WGS) entry which is preliminary data.</text>
</comment>
<dbReference type="AlphaFoldDB" id="A0A1E7K5H6"/>
<dbReference type="InterPro" id="IPR026841">
    <property type="entry name" value="Aur1/Ipt1"/>
</dbReference>
<organism evidence="8 9">
    <name type="scientific">Streptomyces qinglanensis</name>
    <dbReference type="NCBI Taxonomy" id="943816"/>
    <lineage>
        <taxon>Bacteria</taxon>
        <taxon>Bacillati</taxon>
        <taxon>Actinomycetota</taxon>
        <taxon>Actinomycetes</taxon>
        <taxon>Kitasatosporales</taxon>
        <taxon>Streptomycetaceae</taxon>
        <taxon>Streptomyces</taxon>
    </lineage>
</organism>
<feature type="transmembrane region" description="Helical" evidence="6">
    <location>
        <begin position="237"/>
        <end position="254"/>
    </location>
</feature>
<keyword evidence="3 6" id="KW-1133">Transmembrane helix</keyword>
<evidence type="ECO:0000259" key="7">
    <source>
        <dbReference type="Pfam" id="PF14378"/>
    </source>
</evidence>
<feature type="transmembrane region" description="Helical" evidence="6">
    <location>
        <begin position="103"/>
        <end position="122"/>
    </location>
</feature>
<dbReference type="Proteomes" id="UP000175829">
    <property type="component" value="Unassembled WGS sequence"/>
</dbReference>
<evidence type="ECO:0000313" key="8">
    <source>
        <dbReference type="EMBL" id="OEU99159.1"/>
    </source>
</evidence>
<evidence type="ECO:0000256" key="5">
    <source>
        <dbReference type="SAM" id="MobiDB-lite"/>
    </source>
</evidence>
<evidence type="ECO:0000256" key="4">
    <source>
        <dbReference type="ARBA" id="ARBA00023136"/>
    </source>
</evidence>
<dbReference type="PATRIC" id="fig|943816.4.peg.2788"/>
<dbReference type="PANTHER" id="PTHR31310:SF7">
    <property type="entry name" value="PA-PHOSPHATASE RELATED-FAMILY PROTEIN DDB_G0268928"/>
    <property type="match status" value="1"/>
</dbReference>
<keyword evidence="2 6" id="KW-0812">Transmembrane</keyword>
<feature type="region of interest" description="Disordered" evidence="5">
    <location>
        <begin position="268"/>
        <end position="306"/>
    </location>
</feature>
<evidence type="ECO:0000256" key="1">
    <source>
        <dbReference type="ARBA" id="ARBA00004141"/>
    </source>
</evidence>
<comment type="subcellular location">
    <subcellularLocation>
        <location evidence="1">Membrane</location>
        <topology evidence="1">Multi-pass membrane protein</topology>
    </subcellularLocation>
</comment>
<keyword evidence="4 6" id="KW-0472">Membrane</keyword>
<feature type="transmembrane region" description="Helical" evidence="6">
    <location>
        <begin position="213"/>
        <end position="231"/>
    </location>
</feature>
<name>A0A1E7K5H6_9ACTN</name>
<protein>
    <recommendedName>
        <fullName evidence="7">Inositolphosphotransferase Aur1/Ipt1 domain-containing protein</fullName>
    </recommendedName>
</protein>
<dbReference type="EMBL" id="LJGV01000022">
    <property type="protein sequence ID" value="OEU99159.1"/>
    <property type="molecule type" value="Genomic_DNA"/>
</dbReference>
<gene>
    <name evidence="8" type="ORF">AN217_16585</name>
</gene>
<proteinExistence type="predicted"/>
<sequence>MTVGGASAWLLSAGVPLILLALSLPVWHWRWPRAPVLLREAALVSTVFLIWQIPARMSAGNLRPALERARWIYHWEQRLRLPDEVDWQQAVLPHPWLVQAANFYYAVMHFGAMAALLVWLFWRHRDSYGRVRTYVVLVTVVSLLIQLVAVAPPRLLTRLGFADTAERYGQSVYGSGPGSVVADELSAVPSVHVAWAVLVAAVVIRVSRRRVRWLVIVHPLLTLAVIVVTANHFWLDAAAAVGVLGVCALLQWAARTCAHRLARAVRRTPVSADSPARGTADRPGPPEGAESAEGGERGSRKPHPRE</sequence>
<feature type="transmembrane region" description="Helical" evidence="6">
    <location>
        <begin position="134"/>
        <end position="151"/>
    </location>
</feature>
<feature type="transmembrane region" description="Helical" evidence="6">
    <location>
        <begin position="187"/>
        <end position="206"/>
    </location>
</feature>